<feature type="compositionally biased region" description="Basic and acidic residues" evidence="2">
    <location>
        <begin position="242"/>
        <end position="251"/>
    </location>
</feature>
<comment type="caution">
    <text evidence="3">The sequence shown here is derived from an EMBL/GenBank/DDBJ whole genome shotgun (WGS) entry which is preliminary data.</text>
</comment>
<evidence type="ECO:0000313" key="4">
    <source>
        <dbReference type="Proteomes" id="UP000324897"/>
    </source>
</evidence>
<feature type="region of interest" description="Disordered" evidence="2">
    <location>
        <begin position="1"/>
        <end position="50"/>
    </location>
</feature>
<feature type="coiled-coil region" evidence="1">
    <location>
        <begin position="84"/>
        <end position="160"/>
    </location>
</feature>
<dbReference type="Gramene" id="TVU38519">
    <property type="protein sequence ID" value="TVU38519"/>
    <property type="gene ID" value="EJB05_11893"/>
</dbReference>
<gene>
    <name evidence="3" type="ORF">EJB05_11893</name>
</gene>
<protein>
    <submittedName>
        <fullName evidence="3">Uncharacterized protein</fullName>
    </submittedName>
</protein>
<dbReference type="Proteomes" id="UP000324897">
    <property type="component" value="Chromosome 4"/>
</dbReference>
<keyword evidence="4" id="KW-1185">Reference proteome</keyword>
<evidence type="ECO:0000256" key="2">
    <source>
        <dbReference type="SAM" id="MobiDB-lite"/>
    </source>
</evidence>
<accession>A0A5J9VQN1</accession>
<feature type="non-terminal residue" evidence="3">
    <location>
        <position position="1"/>
    </location>
</feature>
<proteinExistence type="predicted"/>
<evidence type="ECO:0000313" key="3">
    <source>
        <dbReference type="EMBL" id="TVU38519.1"/>
    </source>
</evidence>
<keyword evidence="1" id="KW-0175">Coiled coil</keyword>
<feature type="region of interest" description="Disordered" evidence="2">
    <location>
        <begin position="199"/>
        <end position="261"/>
    </location>
</feature>
<dbReference type="AlphaFoldDB" id="A0A5J9VQN1"/>
<evidence type="ECO:0000256" key="1">
    <source>
        <dbReference type="SAM" id="Coils"/>
    </source>
</evidence>
<dbReference type="EMBL" id="RWGY01000007">
    <property type="protein sequence ID" value="TVU38519.1"/>
    <property type="molecule type" value="Genomic_DNA"/>
</dbReference>
<sequence>MDSSKTAAVGEEVSESMIPVPSGASRDRDEEAAPAPALSPEEAAESMIPVPGPRVVASGLRLGDCRSANSTSGNVLCNKCSADIDVLATQIKEQELNLKEQERQPTVAELKILDLEHNLKEQEYHRSIAELKILDLELSLKEQKNQRSIAEVKNEMLQLKLMDQKLKTTEIECEVVGAQKTESMLHVKLRELGNILQETREQDTGTAIDSQQEDGPSDTVTAIDSQQEDGPSGPMENNGPSRSDRARRPVERYALSGKRRSRRQRGAFGDFRNLQICRVLSPSEVLIGLNVPRLMVALLREFHLGPGIIVEVEADLAMWWERLRTVMPCAGVEKSEVTVGK</sequence>
<reference evidence="3 4" key="1">
    <citation type="journal article" date="2019" name="Sci. Rep.">
        <title>A high-quality genome of Eragrostis curvula grass provides insights into Poaceae evolution and supports new strategies to enhance forage quality.</title>
        <authorList>
            <person name="Carballo J."/>
            <person name="Santos B.A.C.M."/>
            <person name="Zappacosta D."/>
            <person name="Garbus I."/>
            <person name="Selva J.P."/>
            <person name="Gallo C.A."/>
            <person name="Diaz A."/>
            <person name="Albertini E."/>
            <person name="Caccamo M."/>
            <person name="Echenique V."/>
        </authorList>
    </citation>
    <scope>NUCLEOTIDE SEQUENCE [LARGE SCALE GENOMIC DNA]</scope>
    <source>
        <strain evidence="4">cv. Victoria</strain>
        <tissue evidence="3">Leaf</tissue>
    </source>
</reference>
<feature type="compositionally biased region" description="Polar residues" evidence="2">
    <location>
        <begin position="217"/>
        <end position="229"/>
    </location>
</feature>
<name>A0A5J9VQN1_9POAL</name>
<organism evidence="3 4">
    <name type="scientific">Eragrostis curvula</name>
    <name type="common">weeping love grass</name>
    <dbReference type="NCBI Taxonomy" id="38414"/>
    <lineage>
        <taxon>Eukaryota</taxon>
        <taxon>Viridiplantae</taxon>
        <taxon>Streptophyta</taxon>
        <taxon>Embryophyta</taxon>
        <taxon>Tracheophyta</taxon>
        <taxon>Spermatophyta</taxon>
        <taxon>Magnoliopsida</taxon>
        <taxon>Liliopsida</taxon>
        <taxon>Poales</taxon>
        <taxon>Poaceae</taxon>
        <taxon>PACMAD clade</taxon>
        <taxon>Chloridoideae</taxon>
        <taxon>Eragrostideae</taxon>
        <taxon>Eragrostidinae</taxon>
        <taxon>Eragrostis</taxon>
    </lineage>
</organism>